<keyword evidence="2" id="KW-1185">Reference proteome</keyword>
<dbReference type="AlphaFoldDB" id="A0A8J1LU66"/>
<feature type="domain" description="DED" evidence="1">
    <location>
        <begin position="108"/>
        <end position="179"/>
    </location>
</feature>
<dbReference type="GO" id="GO:0042981">
    <property type="term" value="P:regulation of apoptotic process"/>
    <property type="evidence" value="ECO:0007669"/>
    <property type="project" value="InterPro"/>
</dbReference>
<dbReference type="KEGG" id="xla:121398237"/>
<feature type="domain" description="DED" evidence="1">
    <location>
        <begin position="12"/>
        <end position="90"/>
    </location>
</feature>
<evidence type="ECO:0000313" key="3">
    <source>
        <dbReference type="RefSeq" id="XP_041433087.1"/>
    </source>
</evidence>
<proteinExistence type="predicted"/>
<gene>
    <name evidence="3" type="primary">LOC121398237</name>
</gene>
<evidence type="ECO:0000259" key="1">
    <source>
        <dbReference type="PROSITE" id="PS50168"/>
    </source>
</evidence>
<accession>A0A8J1LU66</accession>
<organism evidence="2 3">
    <name type="scientific">Xenopus laevis</name>
    <name type="common">African clawed frog</name>
    <dbReference type="NCBI Taxonomy" id="8355"/>
    <lineage>
        <taxon>Eukaryota</taxon>
        <taxon>Metazoa</taxon>
        <taxon>Chordata</taxon>
        <taxon>Craniata</taxon>
        <taxon>Vertebrata</taxon>
        <taxon>Euteleostomi</taxon>
        <taxon>Amphibia</taxon>
        <taxon>Batrachia</taxon>
        <taxon>Anura</taxon>
        <taxon>Pipoidea</taxon>
        <taxon>Pipidae</taxon>
        <taxon>Xenopodinae</taxon>
        <taxon>Xenopus</taxon>
        <taxon>Xenopus</taxon>
    </lineage>
</organism>
<dbReference type="RefSeq" id="XP_041433087.1">
    <property type="nucleotide sequence ID" value="XM_041577153.1"/>
</dbReference>
<dbReference type="OrthoDB" id="6114029at2759"/>
<dbReference type="InterPro" id="IPR001875">
    <property type="entry name" value="DED_dom"/>
</dbReference>
<dbReference type="PANTHER" id="PTHR48169">
    <property type="entry name" value="DED DOMAIN-CONTAINING PROTEIN"/>
    <property type="match status" value="1"/>
</dbReference>
<evidence type="ECO:0000313" key="2">
    <source>
        <dbReference type="Proteomes" id="UP000186698"/>
    </source>
</evidence>
<dbReference type="PROSITE" id="PS50168">
    <property type="entry name" value="DED"/>
    <property type="match status" value="2"/>
</dbReference>
<dbReference type="Gene3D" id="1.10.533.10">
    <property type="entry name" value="Death Domain, Fas"/>
    <property type="match status" value="2"/>
</dbReference>
<dbReference type="PANTHER" id="PTHR48169:SF6">
    <property type="entry name" value="CASPASE-8-LIKE"/>
    <property type="match status" value="1"/>
</dbReference>
<reference evidence="3" key="1">
    <citation type="submission" date="2025-08" db="UniProtKB">
        <authorList>
            <consortium name="RefSeq"/>
        </authorList>
    </citation>
    <scope>IDENTIFICATION</scope>
    <source>
        <strain evidence="3">J_2021</strain>
        <tissue evidence="3">Erythrocytes</tissue>
    </source>
</reference>
<name>A0A8J1LU66_XENLA</name>
<dbReference type="Pfam" id="PF01335">
    <property type="entry name" value="DED"/>
    <property type="match status" value="2"/>
</dbReference>
<protein>
    <submittedName>
        <fullName evidence="3">Caspase-8-like isoform X1</fullName>
    </submittedName>
</protein>
<dbReference type="SUPFAM" id="SSF47986">
    <property type="entry name" value="DEATH domain"/>
    <property type="match status" value="2"/>
</dbReference>
<dbReference type="SMART" id="SM00031">
    <property type="entry name" value="DED"/>
    <property type="match status" value="2"/>
</dbReference>
<dbReference type="Proteomes" id="UP000186698">
    <property type="component" value="Chromosome 9_10L"/>
</dbReference>
<dbReference type="GeneID" id="121398237"/>
<sequence>MSGLKTLTVNGNIQELLLDISENISQDEVHAMIFLCEGKITTQDKEDIKYARQLFHCLQKKGHITQEDLSFLKELLYRIKRIDILTSKLGTTKEQVETDLKHCVHISEYRAQLYYISLELSNKQIEDLKFLLKLNREISMLEILLKMEKEGSLSQTSLGKLKDLLTHLNRLDLVKKIEALEGNYKYVTDLESSLKKMSVAEKEKGPGDS</sequence>
<dbReference type="InterPro" id="IPR011029">
    <property type="entry name" value="DEATH-like_dom_sf"/>
</dbReference>